<dbReference type="GO" id="GO:0005506">
    <property type="term" value="F:iron ion binding"/>
    <property type="evidence" value="ECO:0007669"/>
    <property type="project" value="InterPro"/>
</dbReference>
<evidence type="ECO:0008006" key="12">
    <source>
        <dbReference type="Google" id="ProtNLM"/>
    </source>
</evidence>
<dbReference type="GO" id="GO:0004497">
    <property type="term" value="F:monooxygenase activity"/>
    <property type="evidence" value="ECO:0007669"/>
    <property type="project" value="UniProtKB-KW"/>
</dbReference>
<dbReference type="Gene3D" id="1.10.630.10">
    <property type="entry name" value="Cytochrome P450"/>
    <property type="match status" value="1"/>
</dbReference>
<dbReference type="Gramene" id="ONK70730">
    <property type="protein sequence ID" value="ONK70730"/>
    <property type="gene ID" value="A4U43_C04F940"/>
</dbReference>
<keyword evidence="9" id="KW-0472">Membrane</keyword>
<dbReference type="PANTHER" id="PTHR47943:SF2">
    <property type="entry name" value="CYTOCHROME P450"/>
    <property type="match status" value="1"/>
</dbReference>
<dbReference type="EMBL" id="CM007384">
    <property type="protein sequence ID" value="ONK70730.1"/>
    <property type="molecule type" value="Genomic_DNA"/>
</dbReference>
<comment type="similarity">
    <text evidence="3">Belongs to the cytochrome P450 family.</text>
</comment>
<proteinExistence type="inferred from homology"/>
<dbReference type="Pfam" id="PF00067">
    <property type="entry name" value="p450"/>
    <property type="match status" value="1"/>
</dbReference>
<dbReference type="AlphaFoldDB" id="A0A5P1F2R8"/>
<keyword evidence="5" id="KW-0479">Metal-binding</keyword>
<keyword evidence="4" id="KW-0349">Heme</keyword>
<dbReference type="InterPro" id="IPR036396">
    <property type="entry name" value="Cyt_P450_sf"/>
</dbReference>
<organism evidence="10 11">
    <name type="scientific">Asparagus officinalis</name>
    <name type="common">Garden asparagus</name>
    <dbReference type="NCBI Taxonomy" id="4686"/>
    <lineage>
        <taxon>Eukaryota</taxon>
        <taxon>Viridiplantae</taxon>
        <taxon>Streptophyta</taxon>
        <taxon>Embryophyta</taxon>
        <taxon>Tracheophyta</taxon>
        <taxon>Spermatophyta</taxon>
        <taxon>Magnoliopsida</taxon>
        <taxon>Liliopsida</taxon>
        <taxon>Asparagales</taxon>
        <taxon>Asparagaceae</taxon>
        <taxon>Asparagoideae</taxon>
        <taxon>Asparagus</taxon>
    </lineage>
</organism>
<reference evidence="11" key="1">
    <citation type="journal article" date="2017" name="Nat. Commun.">
        <title>The asparagus genome sheds light on the origin and evolution of a young Y chromosome.</title>
        <authorList>
            <person name="Harkess A."/>
            <person name="Zhou J."/>
            <person name="Xu C."/>
            <person name="Bowers J.E."/>
            <person name="Van der Hulst R."/>
            <person name="Ayyampalayam S."/>
            <person name="Mercati F."/>
            <person name="Riccardi P."/>
            <person name="McKain M.R."/>
            <person name="Kakrana A."/>
            <person name="Tang H."/>
            <person name="Ray J."/>
            <person name="Groenendijk J."/>
            <person name="Arikit S."/>
            <person name="Mathioni S.M."/>
            <person name="Nakano M."/>
            <person name="Shan H."/>
            <person name="Telgmann-Rauber A."/>
            <person name="Kanno A."/>
            <person name="Yue Z."/>
            <person name="Chen H."/>
            <person name="Li W."/>
            <person name="Chen Y."/>
            <person name="Xu X."/>
            <person name="Zhang Y."/>
            <person name="Luo S."/>
            <person name="Chen H."/>
            <person name="Gao J."/>
            <person name="Mao Z."/>
            <person name="Pires J.C."/>
            <person name="Luo M."/>
            <person name="Kudrna D."/>
            <person name="Wing R.A."/>
            <person name="Meyers B.C."/>
            <person name="Yi K."/>
            <person name="Kong H."/>
            <person name="Lavrijsen P."/>
            <person name="Sunseri F."/>
            <person name="Falavigna A."/>
            <person name="Ye Y."/>
            <person name="Leebens-Mack J.H."/>
            <person name="Chen G."/>
        </authorList>
    </citation>
    <scope>NUCLEOTIDE SEQUENCE [LARGE SCALE GENOMIC DNA]</scope>
    <source>
        <strain evidence="11">cv. DH0086</strain>
    </source>
</reference>
<keyword evidence="8" id="KW-0503">Monooxygenase</keyword>
<evidence type="ECO:0000256" key="6">
    <source>
        <dbReference type="ARBA" id="ARBA00023002"/>
    </source>
</evidence>
<dbReference type="Proteomes" id="UP000243459">
    <property type="component" value="Chromosome 4"/>
</dbReference>
<dbReference type="GO" id="GO:0020037">
    <property type="term" value="F:heme binding"/>
    <property type="evidence" value="ECO:0007669"/>
    <property type="project" value="InterPro"/>
</dbReference>
<evidence type="ECO:0000256" key="2">
    <source>
        <dbReference type="ARBA" id="ARBA00004370"/>
    </source>
</evidence>
<evidence type="ECO:0000256" key="9">
    <source>
        <dbReference type="ARBA" id="ARBA00023136"/>
    </source>
</evidence>
<comment type="cofactor">
    <cofactor evidence="1">
        <name>heme</name>
        <dbReference type="ChEBI" id="CHEBI:30413"/>
    </cofactor>
</comment>
<dbReference type="GO" id="GO:0016705">
    <property type="term" value="F:oxidoreductase activity, acting on paired donors, with incorporation or reduction of molecular oxygen"/>
    <property type="evidence" value="ECO:0007669"/>
    <property type="project" value="InterPro"/>
</dbReference>
<evidence type="ECO:0000256" key="1">
    <source>
        <dbReference type="ARBA" id="ARBA00001971"/>
    </source>
</evidence>
<protein>
    <recommendedName>
        <fullName evidence="12">Cytochrome P450</fullName>
    </recommendedName>
</protein>
<comment type="subcellular location">
    <subcellularLocation>
        <location evidence="2">Membrane</location>
    </subcellularLocation>
</comment>
<name>A0A5P1F2R8_ASPOF</name>
<accession>A0A5P1F2R8</accession>
<evidence type="ECO:0000256" key="5">
    <source>
        <dbReference type="ARBA" id="ARBA00022723"/>
    </source>
</evidence>
<keyword evidence="7" id="KW-0408">Iron</keyword>
<dbReference type="OMA" id="YANESHN"/>
<evidence type="ECO:0000256" key="3">
    <source>
        <dbReference type="ARBA" id="ARBA00010617"/>
    </source>
</evidence>
<dbReference type="GO" id="GO:0016020">
    <property type="term" value="C:membrane"/>
    <property type="evidence" value="ECO:0007669"/>
    <property type="project" value="UniProtKB-SubCell"/>
</dbReference>
<gene>
    <name evidence="10" type="ORF">A4U43_C04F940</name>
</gene>
<dbReference type="InterPro" id="IPR001128">
    <property type="entry name" value="Cyt_P450"/>
</dbReference>
<evidence type="ECO:0000256" key="7">
    <source>
        <dbReference type="ARBA" id="ARBA00023004"/>
    </source>
</evidence>
<dbReference type="SUPFAM" id="SSF48264">
    <property type="entry name" value="Cytochrome P450"/>
    <property type="match status" value="1"/>
</dbReference>
<evidence type="ECO:0000313" key="11">
    <source>
        <dbReference type="Proteomes" id="UP000243459"/>
    </source>
</evidence>
<keyword evidence="6" id="KW-0560">Oxidoreductase</keyword>
<dbReference type="PANTHER" id="PTHR47943">
    <property type="entry name" value="CYTOCHROME P450 93A3-LIKE"/>
    <property type="match status" value="1"/>
</dbReference>
<evidence type="ECO:0000313" key="10">
    <source>
        <dbReference type="EMBL" id="ONK70730.1"/>
    </source>
</evidence>
<evidence type="ECO:0000256" key="8">
    <source>
        <dbReference type="ARBA" id="ARBA00023033"/>
    </source>
</evidence>
<evidence type="ECO:0000256" key="4">
    <source>
        <dbReference type="ARBA" id="ARBA00022617"/>
    </source>
</evidence>
<keyword evidence="11" id="KW-1185">Reference proteome</keyword>
<sequence length="135" mass="15153">MDGKSFRLTKTYGPIVHLKLGSTTSIFISSPSLIEKLFKNHDIAISNRPPAEALHILSYGFKGFAFTEHGTYWRNVRKLCVHNLLGSGKVESYEFVKREEIESLIDSLKVAAEEKAVVDVTAKVTYFNLIMCINA</sequence>